<accession>A0A7W7KE08</accession>
<dbReference type="EMBL" id="JACHLR010000030">
    <property type="protein sequence ID" value="MBB4860760.1"/>
    <property type="molecule type" value="Genomic_DNA"/>
</dbReference>
<dbReference type="RefSeq" id="WP_184250108.1">
    <property type="nucleotide sequence ID" value="NZ_JACHLR010000030.1"/>
</dbReference>
<evidence type="ECO:0000313" key="2">
    <source>
        <dbReference type="Proteomes" id="UP000555448"/>
    </source>
</evidence>
<comment type="caution">
    <text evidence="1">The sequence shown here is derived from an EMBL/GenBank/DDBJ whole genome shotgun (WGS) entry which is preliminary data.</text>
</comment>
<organism evidence="1 2">
    <name type="scientific">Novosphingobium chloroacetimidivorans</name>
    <dbReference type="NCBI Taxonomy" id="1428314"/>
    <lineage>
        <taxon>Bacteria</taxon>
        <taxon>Pseudomonadati</taxon>
        <taxon>Pseudomonadota</taxon>
        <taxon>Alphaproteobacteria</taxon>
        <taxon>Sphingomonadales</taxon>
        <taxon>Sphingomonadaceae</taxon>
        <taxon>Novosphingobium</taxon>
    </lineage>
</organism>
<keyword evidence="2" id="KW-1185">Reference proteome</keyword>
<sequence length="112" mass="12352">MKTWLFVGEAGLQALSRNKRGARLPERLGPWYLLSTASFDEAADQNLTALRSIEAKGYFVLGYADPKLVIHQQVARTAAGPQATGPALGHAPPEFGRPQIRDLIWNSIVRIR</sequence>
<reference evidence="1 2" key="1">
    <citation type="submission" date="2020-08" db="EMBL/GenBank/DDBJ databases">
        <title>Functional genomics of gut bacteria from endangered species of beetles.</title>
        <authorList>
            <person name="Carlos-Shanley C."/>
        </authorList>
    </citation>
    <scope>NUCLEOTIDE SEQUENCE [LARGE SCALE GENOMIC DNA]</scope>
    <source>
        <strain evidence="1 2">S00245</strain>
    </source>
</reference>
<dbReference type="AlphaFoldDB" id="A0A7W7KE08"/>
<dbReference type="Proteomes" id="UP000555448">
    <property type="component" value="Unassembled WGS sequence"/>
</dbReference>
<evidence type="ECO:0000313" key="1">
    <source>
        <dbReference type="EMBL" id="MBB4860760.1"/>
    </source>
</evidence>
<protein>
    <submittedName>
        <fullName evidence="1">Uncharacterized protein</fullName>
    </submittedName>
</protein>
<gene>
    <name evidence="1" type="ORF">HNO88_004105</name>
</gene>
<name>A0A7W7KE08_9SPHN</name>
<proteinExistence type="predicted"/>